<sequence length="190" mass="20872">MLGLAMNTTQIDENSVGSQFRMTMRKFPATVTVVTASDDTRDHGMTVTAVTSVSMDPPSLMVCLNNRSRLHSMLLDQPRFAVNVLTASHPEVSDAFSGKVAPEERFTTGNWERDPAGMMILKSAHANVVCTRMAAVPYGTHTIFVGQVDRARVDEGTRPLLYSDACYHVSEPAADRKPSPVGKTEFDLYF</sequence>
<protein>
    <submittedName>
        <fullName evidence="3">Flavin reductase family protein</fullName>
    </submittedName>
</protein>
<evidence type="ECO:0000259" key="2">
    <source>
        <dbReference type="SMART" id="SM00903"/>
    </source>
</evidence>
<dbReference type="Gene3D" id="2.30.110.10">
    <property type="entry name" value="Electron Transport, Fmn-binding Protein, Chain A"/>
    <property type="match status" value="1"/>
</dbReference>
<dbReference type="AlphaFoldDB" id="A0AAE3D1Z7"/>
<dbReference type="InterPro" id="IPR012349">
    <property type="entry name" value="Split_barrel_FMN-bd"/>
</dbReference>
<dbReference type="InterPro" id="IPR002563">
    <property type="entry name" value="Flavin_Rdtase-like_dom"/>
</dbReference>
<proteinExistence type="predicted"/>
<dbReference type="Proteomes" id="UP001196509">
    <property type="component" value="Unassembled WGS sequence"/>
</dbReference>
<evidence type="ECO:0000256" key="1">
    <source>
        <dbReference type="ARBA" id="ARBA00023002"/>
    </source>
</evidence>
<dbReference type="PANTHER" id="PTHR30466:SF1">
    <property type="entry name" value="FMN REDUCTASE (NADH) RUTF"/>
    <property type="match status" value="1"/>
</dbReference>
<comment type="caution">
    <text evidence="3">The sequence shown here is derived from an EMBL/GenBank/DDBJ whole genome shotgun (WGS) entry which is preliminary data.</text>
</comment>
<dbReference type="GO" id="GO:0042602">
    <property type="term" value="F:riboflavin reductase (NADPH) activity"/>
    <property type="evidence" value="ECO:0007669"/>
    <property type="project" value="TreeGrafter"/>
</dbReference>
<dbReference type="PANTHER" id="PTHR30466">
    <property type="entry name" value="FLAVIN REDUCTASE"/>
    <property type="match status" value="1"/>
</dbReference>
<keyword evidence="4" id="KW-1185">Reference proteome</keyword>
<dbReference type="EMBL" id="JAICBX010000002">
    <property type="protein sequence ID" value="MBW8638452.1"/>
    <property type="molecule type" value="Genomic_DNA"/>
</dbReference>
<keyword evidence="1" id="KW-0560">Oxidoreductase</keyword>
<reference evidence="3" key="1">
    <citation type="submission" date="2021-08" db="EMBL/GenBank/DDBJ databases">
        <title>Hoeflea bacterium WL0058 sp. nov., isolated from the sediment.</title>
        <authorList>
            <person name="Wang L."/>
            <person name="Zhang D."/>
        </authorList>
    </citation>
    <scope>NUCLEOTIDE SEQUENCE</scope>
    <source>
        <strain evidence="3">WL0058</strain>
    </source>
</reference>
<dbReference type="RefSeq" id="WP_220229368.1">
    <property type="nucleotide sequence ID" value="NZ_JAICBX010000002.1"/>
</dbReference>
<gene>
    <name evidence="3" type="ORF">K1W69_14740</name>
</gene>
<evidence type="ECO:0000313" key="4">
    <source>
        <dbReference type="Proteomes" id="UP001196509"/>
    </source>
</evidence>
<dbReference type="Pfam" id="PF01613">
    <property type="entry name" value="Flavin_Reduct"/>
    <property type="match status" value="1"/>
</dbReference>
<accession>A0AAE3D1Z7</accession>
<evidence type="ECO:0000313" key="3">
    <source>
        <dbReference type="EMBL" id="MBW8638452.1"/>
    </source>
</evidence>
<organism evidence="3 4">
    <name type="scientific">Flavimaribacter sediminis</name>
    <dbReference type="NCBI Taxonomy" id="2865987"/>
    <lineage>
        <taxon>Bacteria</taxon>
        <taxon>Pseudomonadati</taxon>
        <taxon>Pseudomonadota</taxon>
        <taxon>Alphaproteobacteria</taxon>
        <taxon>Hyphomicrobiales</taxon>
        <taxon>Rhizobiaceae</taxon>
        <taxon>Flavimaribacter</taxon>
    </lineage>
</organism>
<name>A0AAE3D1Z7_9HYPH</name>
<feature type="domain" description="Flavin reductase like" evidence="2">
    <location>
        <begin position="24"/>
        <end position="169"/>
    </location>
</feature>
<dbReference type="SMART" id="SM00903">
    <property type="entry name" value="Flavin_Reduct"/>
    <property type="match status" value="1"/>
</dbReference>
<dbReference type="InterPro" id="IPR050268">
    <property type="entry name" value="NADH-dep_flavin_reductase"/>
</dbReference>
<dbReference type="GO" id="GO:0010181">
    <property type="term" value="F:FMN binding"/>
    <property type="evidence" value="ECO:0007669"/>
    <property type="project" value="InterPro"/>
</dbReference>
<dbReference type="SUPFAM" id="SSF50475">
    <property type="entry name" value="FMN-binding split barrel"/>
    <property type="match status" value="1"/>
</dbReference>